<comment type="caution">
    <text evidence="3">The sequence shown here is derived from an EMBL/GenBank/DDBJ whole genome shotgun (WGS) entry which is preliminary data.</text>
</comment>
<protein>
    <submittedName>
        <fullName evidence="3">Uncharacterized protein</fullName>
    </submittedName>
</protein>
<dbReference type="EMBL" id="JAHRIN010065692">
    <property type="protein sequence ID" value="MEQ2214040.1"/>
    <property type="molecule type" value="Genomic_DNA"/>
</dbReference>
<name>A0ABV0S193_9TELE</name>
<dbReference type="Proteomes" id="UP001434883">
    <property type="component" value="Unassembled WGS sequence"/>
</dbReference>
<organism evidence="3 4">
    <name type="scientific">Xenoophorus captivus</name>
    <dbReference type="NCBI Taxonomy" id="1517983"/>
    <lineage>
        <taxon>Eukaryota</taxon>
        <taxon>Metazoa</taxon>
        <taxon>Chordata</taxon>
        <taxon>Craniata</taxon>
        <taxon>Vertebrata</taxon>
        <taxon>Euteleostomi</taxon>
        <taxon>Actinopterygii</taxon>
        <taxon>Neopterygii</taxon>
        <taxon>Teleostei</taxon>
        <taxon>Neoteleostei</taxon>
        <taxon>Acanthomorphata</taxon>
        <taxon>Ovalentaria</taxon>
        <taxon>Atherinomorphae</taxon>
        <taxon>Cyprinodontiformes</taxon>
        <taxon>Goodeidae</taxon>
        <taxon>Xenoophorus</taxon>
    </lineage>
</organism>
<keyword evidence="4" id="KW-1185">Reference proteome</keyword>
<evidence type="ECO:0000313" key="4">
    <source>
        <dbReference type="Proteomes" id="UP001434883"/>
    </source>
</evidence>
<keyword evidence="2" id="KW-0732">Signal</keyword>
<feature type="signal peptide" evidence="2">
    <location>
        <begin position="1"/>
        <end position="25"/>
    </location>
</feature>
<gene>
    <name evidence="3" type="ORF">XENOCAPTIV_026986</name>
</gene>
<accession>A0ABV0S193</accession>
<evidence type="ECO:0000256" key="1">
    <source>
        <dbReference type="SAM" id="MobiDB-lite"/>
    </source>
</evidence>
<feature type="region of interest" description="Disordered" evidence="1">
    <location>
        <begin position="27"/>
        <end position="49"/>
    </location>
</feature>
<feature type="compositionally biased region" description="Polar residues" evidence="1">
    <location>
        <begin position="27"/>
        <end position="40"/>
    </location>
</feature>
<feature type="chain" id="PRO_5045177814" evidence="2">
    <location>
        <begin position="26"/>
        <end position="128"/>
    </location>
</feature>
<reference evidence="3 4" key="1">
    <citation type="submission" date="2021-06" db="EMBL/GenBank/DDBJ databases">
        <authorList>
            <person name="Palmer J.M."/>
        </authorList>
    </citation>
    <scope>NUCLEOTIDE SEQUENCE [LARGE SCALE GENOMIC DNA]</scope>
    <source>
        <strain evidence="3 4">XC_2019</strain>
        <tissue evidence="3">Muscle</tissue>
    </source>
</reference>
<sequence>MLQPSVYSTLTAILLFTGLTHTDQAKPYNSANNKTKSCHGQQKLRPPPEHPLPHTYKKPVHQYGSHLYLSDSHAHLNTPTTQVSKPCAPATSIITYFNHMALTLVLFLHKHHISKGIVLLWACILFLL</sequence>
<evidence type="ECO:0000256" key="2">
    <source>
        <dbReference type="SAM" id="SignalP"/>
    </source>
</evidence>
<evidence type="ECO:0000313" key="3">
    <source>
        <dbReference type="EMBL" id="MEQ2214040.1"/>
    </source>
</evidence>
<proteinExistence type="predicted"/>